<protein>
    <recommendedName>
        <fullName evidence="3">DUF2584 domain-containing protein</fullName>
    </recommendedName>
</protein>
<dbReference type="Gene3D" id="2.40.240.20">
    <property type="entry name" value="Hypothetical PUA domain-like, domain 1"/>
    <property type="match status" value="1"/>
</dbReference>
<reference evidence="1 2" key="1">
    <citation type="submission" date="2016-01" db="EMBL/GenBank/DDBJ databases">
        <title>Draft Genome Sequences of Seven Thermophilic Sporeformers Isolated from Foods.</title>
        <authorList>
            <person name="Berendsen E.M."/>
            <person name="Wells-Bennik M.H."/>
            <person name="Krawcyk A.O."/>
            <person name="De Jong A."/>
            <person name="Holsappel S."/>
            <person name="Eijlander R.T."/>
            <person name="Kuipers O.P."/>
        </authorList>
    </citation>
    <scope>NUCLEOTIDE SEQUENCE [LARGE SCALE GENOMIC DNA]</scope>
    <source>
        <strain evidence="1 2">B4135</strain>
    </source>
</reference>
<evidence type="ECO:0008006" key="3">
    <source>
        <dbReference type="Google" id="ProtNLM"/>
    </source>
</evidence>
<evidence type="ECO:0000313" key="2">
    <source>
        <dbReference type="Proteomes" id="UP000075683"/>
    </source>
</evidence>
<dbReference type="STRING" id="301148.B4135_1388"/>
<dbReference type="Proteomes" id="UP000075683">
    <property type="component" value="Unassembled WGS sequence"/>
</dbReference>
<sequence length="93" mass="10359">MPGTDHDLARKGGSGMQLELNTVIETEGKEKRLEGNNFLLEKEGYHLYPLNTQVYVYGSKGDEPIGLGTITRLEFEGGKTVITYQLVKLKNTN</sequence>
<dbReference type="Pfam" id="PF10763">
    <property type="entry name" value="DUF2584"/>
    <property type="match status" value="1"/>
</dbReference>
<organism evidence="1 2">
    <name type="scientific">Caldibacillus debilis</name>
    <dbReference type="NCBI Taxonomy" id="301148"/>
    <lineage>
        <taxon>Bacteria</taxon>
        <taxon>Bacillati</taxon>
        <taxon>Bacillota</taxon>
        <taxon>Bacilli</taxon>
        <taxon>Bacillales</taxon>
        <taxon>Bacillaceae</taxon>
        <taxon>Caldibacillus</taxon>
    </lineage>
</organism>
<accession>A0A150MCZ3</accession>
<dbReference type="AlphaFoldDB" id="A0A150MCZ3"/>
<proteinExistence type="predicted"/>
<dbReference type="InterPro" id="IPR019699">
    <property type="entry name" value="DUF2584"/>
</dbReference>
<dbReference type="InterPro" id="IPR015947">
    <property type="entry name" value="PUA-like_sf"/>
</dbReference>
<dbReference type="SUPFAM" id="SSF88697">
    <property type="entry name" value="PUA domain-like"/>
    <property type="match status" value="1"/>
</dbReference>
<evidence type="ECO:0000313" key="1">
    <source>
        <dbReference type="EMBL" id="KYD22258.1"/>
    </source>
</evidence>
<comment type="caution">
    <text evidence="1">The sequence shown here is derived from an EMBL/GenBank/DDBJ whole genome shotgun (WGS) entry which is preliminary data.</text>
</comment>
<dbReference type="EMBL" id="LQYT01000012">
    <property type="protein sequence ID" value="KYD22258.1"/>
    <property type="molecule type" value="Genomic_DNA"/>
</dbReference>
<name>A0A150MCZ3_9BACI</name>
<gene>
    <name evidence="1" type="ORF">B4135_1388</name>
</gene>